<dbReference type="PROSITE" id="PS51257">
    <property type="entry name" value="PROKAR_LIPOPROTEIN"/>
    <property type="match status" value="1"/>
</dbReference>
<name>D4IMS9_9BACT</name>
<dbReference type="InterPro" id="IPR011990">
    <property type="entry name" value="TPR-like_helical_dom_sf"/>
</dbReference>
<dbReference type="PATRIC" id="fig|717959.3.peg.340"/>
<reference evidence="1 2" key="2">
    <citation type="submission" date="2010-03" db="EMBL/GenBank/DDBJ databases">
        <authorList>
            <person name="Pajon A."/>
        </authorList>
    </citation>
    <scope>NUCLEOTIDE SEQUENCE [LARGE SCALE GENOMIC DNA]</scope>
    <source>
        <strain evidence="1 2">WAL 8301</strain>
    </source>
</reference>
<gene>
    <name evidence="1" type="ORF">AL1_18810</name>
</gene>
<organism evidence="1 2">
    <name type="scientific">Alistipes shahii WAL 8301</name>
    <dbReference type="NCBI Taxonomy" id="717959"/>
    <lineage>
        <taxon>Bacteria</taxon>
        <taxon>Pseudomonadati</taxon>
        <taxon>Bacteroidota</taxon>
        <taxon>Bacteroidia</taxon>
        <taxon>Bacteroidales</taxon>
        <taxon>Rikenellaceae</taxon>
        <taxon>Alistipes</taxon>
    </lineage>
</organism>
<dbReference type="AlphaFoldDB" id="D4IMS9"/>
<dbReference type="EMBL" id="FP929032">
    <property type="protein sequence ID" value="CBK64241.1"/>
    <property type="molecule type" value="Genomic_DNA"/>
</dbReference>
<protein>
    <recommendedName>
        <fullName evidence="3">Tetratricopeptide repeat</fullName>
    </recommendedName>
</protein>
<dbReference type="KEGG" id="ash:AL1_18810"/>
<reference evidence="1 2" key="1">
    <citation type="submission" date="2010-03" db="EMBL/GenBank/DDBJ databases">
        <title>The genome sequence of Alistipes shahii WAL 8301.</title>
        <authorList>
            <consortium name="metaHIT consortium -- http://www.metahit.eu/"/>
            <person name="Pajon A."/>
            <person name="Turner K."/>
            <person name="Parkhill J."/>
        </authorList>
    </citation>
    <scope>NUCLEOTIDE SEQUENCE [LARGE SCALE GENOMIC DNA]</scope>
    <source>
        <strain evidence="1 2">WAL 8301</strain>
    </source>
</reference>
<dbReference type="SUPFAM" id="SSF48452">
    <property type="entry name" value="TPR-like"/>
    <property type="match status" value="1"/>
</dbReference>
<accession>D4IMS9</accession>
<dbReference type="Proteomes" id="UP000008794">
    <property type="component" value="Chromosome"/>
</dbReference>
<dbReference type="HOGENOM" id="CLU_014788_0_0_10"/>
<keyword evidence="2" id="KW-1185">Reference proteome</keyword>
<evidence type="ECO:0000313" key="1">
    <source>
        <dbReference type="EMBL" id="CBK64241.1"/>
    </source>
</evidence>
<proteinExistence type="predicted"/>
<sequence>MPARMMKQREWMGYAAAVLAAGAFLTGCGNIRKLAKSDPEVGVHLPARSAQNPVAQAADTARTQKIITYRKQDGTELFITPVDVDSLSGEKMMSVAIDEVVISASNRRNLVERNGKINVEFVVSVPQELQARNWQLVVDPQLLKGADTLAFDPLVYSGDRFRTMQRREYARYDDYLGRIVDSADYFERFGDKRAYSRYMDRVAEQRTKYADAEARLERMTPEEAMFDRQVGWTTRGERRRQYARLRRYVTATDRKVRERTSYTPDASDKFDHLNDYFAPRYRHAYTGDDVLPGGGIYTRVQGEYPVDGGREREAYIRSLTENPGRVYGEVYTADDAGIRALAGRRLAYTGLRRPEVEGLLRETGDSAARENYRIRKEYAADRLAALNALDTAEVRRGMLREGELRRNYERAVNSPAAFARLVRHPYYADARLDTVICRPDGRIDYYYTEQVQADENTSKLYLCLAGEVEDRSGRTYRITRSDTLTYNVASMTTFLDETTRYMQRIVLRDAEANARFFFTFPSGKSTLVDTLTANRRQIAAVRSLTRGLMTDPVYIIDSITLRATASPEGTWQVNERLARERAEALRRVLVSEFRTLYDSLRVSGSYTLDENGRQVLDRSAGEQLPDLPNLLRTKWLAEDWDELCRLVAADTLIADKQEVLAMMKWEGNPDTREWRIRMKYPKAYERMRRVIYPQMRAVDFRFNLHRRGMKQDTVYTTEVDAEYMHAVELLKKRRYEEALTILRPYEDRNTALAYMSLGYDAAAYRILRAEPDAASTPDIQYMLAILASRLGDEEQAVTYFLRSVELRESLKFRGNLDPEISRLIRKYGLFREDFE</sequence>
<evidence type="ECO:0008006" key="3">
    <source>
        <dbReference type="Google" id="ProtNLM"/>
    </source>
</evidence>
<dbReference type="STRING" id="717959.AL1_18810"/>
<evidence type="ECO:0000313" key="2">
    <source>
        <dbReference type="Proteomes" id="UP000008794"/>
    </source>
</evidence>